<feature type="transmembrane region" description="Helical" evidence="6">
    <location>
        <begin position="277"/>
        <end position="295"/>
    </location>
</feature>
<feature type="transmembrane region" description="Helical" evidence="6">
    <location>
        <begin position="326"/>
        <end position="349"/>
    </location>
</feature>
<dbReference type="PANTHER" id="PTHR47089:SF1">
    <property type="entry name" value="GUANOSINE ABC TRANSPORTER PERMEASE PROTEIN NUPP"/>
    <property type="match status" value="1"/>
</dbReference>
<evidence type="ECO:0000256" key="6">
    <source>
        <dbReference type="SAM" id="Phobius"/>
    </source>
</evidence>
<gene>
    <name evidence="7" type="ORF">AKJ44_00475</name>
</gene>
<evidence type="ECO:0008006" key="9">
    <source>
        <dbReference type="Google" id="ProtNLM"/>
    </source>
</evidence>
<keyword evidence="2" id="KW-1003">Cell membrane</keyword>
<evidence type="ECO:0000313" key="7">
    <source>
        <dbReference type="EMBL" id="KXB02432.1"/>
    </source>
</evidence>
<dbReference type="InterPro" id="IPR001851">
    <property type="entry name" value="ABC_transp_permease"/>
</dbReference>
<evidence type="ECO:0000256" key="2">
    <source>
        <dbReference type="ARBA" id="ARBA00022475"/>
    </source>
</evidence>
<feature type="transmembrane region" description="Helical" evidence="6">
    <location>
        <begin position="194"/>
        <end position="213"/>
    </location>
</feature>
<feature type="transmembrane region" description="Helical" evidence="6">
    <location>
        <begin position="12"/>
        <end position="38"/>
    </location>
</feature>
<keyword evidence="4 6" id="KW-1133">Transmembrane helix</keyword>
<feature type="transmembrane region" description="Helical" evidence="6">
    <location>
        <begin position="58"/>
        <end position="79"/>
    </location>
</feature>
<reference evidence="7 8" key="1">
    <citation type="journal article" date="2016" name="Sci. Rep.">
        <title>Metabolic traits of an uncultured archaeal lineage -MSBL1- from brine pools of the Red Sea.</title>
        <authorList>
            <person name="Mwirichia R."/>
            <person name="Alam I."/>
            <person name="Rashid M."/>
            <person name="Vinu M."/>
            <person name="Ba-Alawi W."/>
            <person name="Anthony Kamau A."/>
            <person name="Kamanda Ngugi D."/>
            <person name="Goker M."/>
            <person name="Klenk H.P."/>
            <person name="Bajic V."/>
            <person name="Stingl U."/>
        </authorList>
    </citation>
    <scope>NUCLEOTIDE SEQUENCE [LARGE SCALE GENOMIC DNA]</scope>
    <source>
        <strain evidence="7">SCGC-AAA261F17</strain>
    </source>
</reference>
<protein>
    <recommendedName>
        <fullName evidence="9">ABC transporter permease</fullName>
    </recommendedName>
</protein>
<proteinExistence type="predicted"/>
<feature type="transmembrane region" description="Helical" evidence="6">
    <location>
        <begin position="113"/>
        <end position="138"/>
    </location>
</feature>
<keyword evidence="8" id="KW-1185">Reference proteome</keyword>
<evidence type="ECO:0000256" key="3">
    <source>
        <dbReference type="ARBA" id="ARBA00022692"/>
    </source>
</evidence>
<dbReference type="PANTHER" id="PTHR47089">
    <property type="entry name" value="ABC TRANSPORTER, PERMEASE PROTEIN"/>
    <property type="match status" value="1"/>
</dbReference>
<accession>A0A133V7N2</accession>
<evidence type="ECO:0000256" key="1">
    <source>
        <dbReference type="ARBA" id="ARBA00004651"/>
    </source>
</evidence>
<feature type="transmembrane region" description="Helical" evidence="6">
    <location>
        <begin position="145"/>
        <end position="165"/>
    </location>
</feature>
<comment type="subcellular location">
    <subcellularLocation>
        <location evidence="1">Cell membrane</location>
        <topology evidence="1">Multi-pass membrane protein</topology>
    </subcellularLocation>
</comment>
<feature type="transmembrane region" description="Helical" evidence="6">
    <location>
        <begin position="86"/>
        <end position="107"/>
    </location>
</feature>
<feature type="transmembrane region" description="Helical" evidence="6">
    <location>
        <begin position="234"/>
        <end position="257"/>
    </location>
</feature>
<name>A0A133V7N2_9EURY</name>
<organism evidence="7 8">
    <name type="scientific">candidate division MSBL1 archaeon SCGC-AAA261F17</name>
    <dbReference type="NCBI Taxonomy" id="1698274"/>
    <lineage>
        <taxon>Archaea</taxon>
        <taxon>Methanobacteriati</taxon>
        <taxon>Methanobacteriota</taxon>
        <taxon>candidate division MSBL1</taxon>
    </lineage>
</organism>
<dbReference type="AlphaFoldDB" id="A0A133V7N2"/>
<feature type="transmembrane region" description="Helical" evidence="6">
    <location>
        <begin position="302"/>
        <end position="320"/>
    </location>
</feature>
<sequence length="358" mass="37935">MKLRKRRVASIWTKLGIAALSICLAILITSIMLILMGFNPANVYWKLFVGAFGTASGLLRTVTKTIPLLLVSLGLAIAFRAKAWNIGAPGQMAIGAIAGGGVALFLLPNLPSYLLIPLIFIAGFLSGAGLAAICAILNDKIGLDMVISTLLLNYVMFKLLNYLLYGPWQTEAAFPYTETIPTSAQLPTLAGTDFHYPTLILGIATMVALYVFLTRSSWGYEIRVFGENPQASNYAGISSFKVLVLVMMISGGLAGLAGAGEVMGVHHMLRRGITGAGAVYAASYGYTAIFIAWLGRNHPIGAGLASFFVAGILVGGQNLQAEVAGLPYAMVSVILGLMLLLLMAGEFLIRHRIEFGGG</sequence>
<dbReference type="GO" id="GO:0005886">
    <property type="term" value="C:plasma membrane"/>
    <property type="evidence" value="ECO:0007669"/>
    <property type="project" value="UniProtKB-SubCell"/>
</dbReference>
<dbReference type="CDD" id="cd06580">
    <property type="entry name" value="TM_PBP1_transp_TpRbsC_like"/>
    <property type="match status" value="1"/>
</dbReference>
<evidence type="ECO:0000313" key="8">
    <source>
        <dbReference type="Proteomes" id="UP000070035"/>
    </source>
</evidence>
<dbReference type="EMBL" id="LHXY01000003">
    <property type="protein sequence ID" value="KXB02432.1"/>
    <property type="molecule type" value="Genomic_DNA"/>
</dbReference>
<evidence type="ECO:0000256" key="4">
    <source>
        <dbReference type="ARBA" id="ARBA00022989"/>
    </source>
</evidence>
<dbReference type="GO" id="GO:0022857">
    <property type="term" value="F:transmembrane transporter activity"/>
    <property type="evidence" value="ECO:0007669"/>
    <property type="project" value="InterPro"/>
</dbReference>
<keyword evidence="3 6" id="KW-0812">Transmembrane</keyword>
<dbReference type="Proteomes" id="UP000070035">
    <property type="component" value="Unassembled WGS sequence"/>
</dbReference>
<keyword evidence="5 6" id="KW-0472">Membrane</keyword>
<dbReference type="Pfam" id="PF02653">
    <property type="entry name" value="BPD_transp_2"/>
    <property type="match status" value="1"/>
</dbReference>
<comment type="caution">
    <text evidence="7">The sequence shown here is derived from an EMBL/GenBank/DDBJ whole genome shotgun (WGS) entry which is preliminary data.</text>
</comment>
<evidence type="ECO:0000256" key="5">
    <source>
        <dbReference type="ARBA" id="ARBA00023136"/>
    </source>
</evidence>